<protein>
    <submittedName>
        <fullName evidence="2">Low-temperature-induced 65 kDa protein</fullName>
    </submittedName>
</protein>
<dbReference type="AlphaFoldDB" id="A0A1J3E9B0"/>
<feature type="compositionally biased region" description="Basic and acidic residues" evidence="1">
    <location>
        <begin position="48"/>
        <end position="61"/>
    </location>
</feature>
<evidence type="ECO:0000313" key="2">
    <source>
        <dbReference type="EMBL" id="JAU27878.1"/>
    </source>
</evidence>
<organism evidence="2">
    <name type="scientific">Noccaea caerulescens</name>
    <name type="common">Alpine penny-cress</name>
    <name type="synonym">Thlaspi caerulescens</name>
    <dbReference type="NCBI Taxonomy" id="107243"/>
    <lineage>
        <taxon>Eukaryota</taxon>
        <taxon>Viridiplantae</taxon>
        <taxon>Streptophyta</taxon>
        <taxon>Embryophyta</taxon>
        <taxon>Tracheophyta</taxon>
        <taxon>Spermatophyta</taxon>
        <taxon>Magnoliopsida</taxon>
        <taxon>eudicotyledons</taxon>
        <taxon>Gunneridae</taxon>
        <taxon>Pentapetalae</taxon>
        <taxon>rosids</taxon>
        <taxon>malvids</taxon>
        <taxon>Brassicales</taxon>
        <taxon>Brassicaceae</taxon>
        <taxon>Coluteocarpeae</taxon>
        <taxon>Noccaea</taxon>
    </lineage>
</organism>
<dbReference type="EMBL" id="GEVI01004442">
    <property type="protein sequence ID" value="JAU27878.1"/>
    <property type="molecule type" value="Transcribed_RNA"/>
</dbReference>
<proteinExistence type="predicted"/>
<gene>
    <name evidence="2" type="ORF">GA_TR19882_c1_g1_i1_g.65885</name>
</gene>
<reference evidence="2" key="1">
    <citation type="submission" date="2016-07" db="EMBL/GenBank/DDBJ databases">
        <title>De novo transcriptome assembly of four accessions of the metal hyperaccumulator plant Noccaea caerulescens.</title>
        <authorList>
            <person name="Blande D."/>
            <person name="Halimaa P."/>
            <person name="Tervahauta A.I."/>
            <person name="Aarts M.G."/>
            <person name="Karenlampi S.O."/>
        </authorList>
    </citation>
    <scope>NUCLEOTIDE SEQUENCE</scope>
</reference>
<accession>A0A1J3E9B0</accession>
<sequence>MLHDFSSNFAHPVRFSLIHHAIGFYTSFSTQFGKESSTGFGGESGPGLEKDRTARNDDVKVETVLGRDLPTGNHDQFSTELSPPKARDDFDSKAEGTRDEANPSTYT</sequence>
<feature type="region of interest" description="Disordered" evidence="1">
    <location>
        <begin position="35"/>
        <end position="107"/>
    </location>
</feature>
<feature type="compositionally biased region" description="Basic and acidic residues" evidence="1">
    <location>
        <begin position="85"/>
        <end position="101"/>
    </location>
</feature>
<evidence type="ECO:0000256" key="1">
    <source>
        <dbReference type="SAM" id="MobiDB-lite"/>
    </source>
</evidence>
<name>A0A1J3E9B0_NOCCA</name>